<accession>A0ABU0J471</accession>
<keyword evidence="7" id="KW-1185">Reference proteome</keyword>
<evidence type="ECO:0000256" key="4">
    <source>
        <dbReference type="ARBA" id="ARBA00022842"/>
    </source>
</evidence>
<dbReference type="GO" id="GO:0043843">
    <property type="term" value="F:ADP-specific glucokinase activity"/>
    <property type="evidence" value="ECO:0007669"/>
    <property type="project" value="UniProtKB-EC"/>
</dbReference>
<dbReference type="GO" id="GO:0043844">
    <property type="term" value="F:ADP-specific phosphofructokinase activity"/>
    <property type="evidence" value="ECO:0007669"/>
    <property type="project" value="UniProtKB-EC"/>
</dbReference>
<evidence type="ECO:0000256" key="1">
    <source>
        <dbReference type="ARBA" id="ARBA00022679"/>
    </source>
</evidence>
<evidence type="ECO:0000256" key="2">
    <source>
        <dbReference type="ARBA" id="ARBA00022723"/>
    </source>
</evidence>
<dbReference type="RefSeq" id="WP_307271248.1">
    <property type="nucleotide sequence ID" value="NZ_JAUSVX010000003.1"/>
</dbReference>
<evidence type="ECO:0000256" key="5">
    <source>
        <dbReference type="ARBA" id="ARBA00023152"/>
    </source>
</evidence>
<keyword evidence="4" id="KW-0460">Magnesium</keyword>
<gene>
    <name evidence="6" type="ORF">QO011_002085</name>
</gene>
<protein>
    <submittedName>
        <fullName evidence="6">ADP-dependent phosphofructokinase/glucokinase</fullName>
        <ecNumber evidence="6">2.7.1.146</ecNumber>
        <ecNumber evidence="6">2.7.1.147</ecNumber>
    </submittedName>
</protein>
<dbReference type="InterPro" id="IPR029056">
    <property type="entry name" value="Ribokinase-like"/>
</dbReference>
<evidence type="ECO:0000313" key="7">
    <source>
        <dbReference type="Proteomes" id="UP001242480"/>
    </source>
</evidence>
<dbReference type="InterPro" id="IPR007666">
    <property type="entry name" value="ADP_PFK/GK"/>
</dbReference>
<proteinExistence type="predicted"/>
<keyword evidence="2" id="KW-0479">Metal-binding</keyword>
<dbReference type="Pfam" id="PF04587">
    <property type="entry name" value="ADP_PFK_GK"/>
    <property type="match status" value="1"/>
</dbReference>
<dbReference type="Gene3D" id="3.30.1110.20">
    <property type="match status" value="1"/>
</dbReference>
<dbReference type="EC" id="2.7.1.146" evidence="6"/>
<reference evidence="6 7" key="1">
    <citation type="submission" date="2023-07" db="EMBL/GenBank/DDBJ databases">
        <title>Genomic Encyclopedia of Type Strains, Phase IV (KMG-IV): sequencing the most valuable type-strain genomes for metagenomic binning, comparative biology and taxonomic classification.</title>
        <authorList>
            <person name="Goeker M."/>
        </authorList>
    </citation>
    <scope>NUCLEOTIDE SEQUENCE [LARGE SCALE GENOMIC DNA]</scope>
    <source>
        <strain evidence="6 7">DSM 19619</strain>
    </source>
</reference>
<keyword evidence="5" id="KW-0324">Glycolysis</keyword>
<keyword evidence="3" id="KW-0418">Kinase</keyword>
<dbReference type="SUPFAM" id="SSF53613">
    <property type="entry name" value="Ribokinase-like"/>
    <property type="match status" value="1"/>
</dbReference>
<keyword evidence="1 6" id="KW-0808">Transferase</keyword>
<dbReference type="PROSITE" id="PS51255">
    <property type="entry name" value="ADPK"/>
    <property type="match status" value="1"/>
</dbReference>
<sequence>MTRTSAAFEDTWREAYARLAAEVPRLAAAARPLLAGFAACVDKLLDLHEIAPRLAEHPEAPARRFLEALMTRAAAGRGGEILVDWPAGPAFLAPLAQGSALGGTAAQAAWALARLGAPAIIALGDRSADQLAVLDPATWLADGDGKLRRAGETAPEGEGKPAHYIVEYTAGRPLPGLVPTRSTRIIVRFADEDIERDAAFRAYGRGHGAGAGAALLSGPNAVPPGPLEAALDELADAAAEWRAAGIGLVHLELGEFAMPGTREAVLERLAGSVTSVGMNRSELRSLMPGVDEREALAALAWKLGARRAVMHADEWALAATCGDPDIERDALAAGCLLASARAQAGRPVGAPKATDDAAFLPPPVPLVERRDGWSFVACPAPYLAQPRSTIGLGDTFTAGTMLVHCQPQHQPILAGLDAAAGPFPLPA</sequence>
<dbReference type="Gene3D" id="3.40.1190.20">
    <property type="match status" value="1"/>
</dbReference>
<dbReference type="EMBL" id="JAUSVX010000003">
    <property type="protein sequence ID" value="MDQ0469074.1"/>
    <property type="molecule type" value="Genomic_DNA"/>
</dbReference>
<name>A0ABU0J471_9HYPH</name>
<organism evidence="6 7">
    <name type="scientific">Labrys wisconsinensis</name>
    <dbReference type="NCBI Taxonomy" id="425677"/>
    <lineage>
        <taxon>Bacteria</taxon>
        <taxon>Pseudomonadati</taxon>
        <taxon>Pseudomonadota</taxon>
        <taxon>Alphaproteobacteria</taxon>
        <taxon>Hyphomicrobiales</taxon>
        <taxon>Xanthobacteraceae</taxon>
        <taxon>Labrys</taxon>
    </lineage>
</organism>
<evidence type="ECO:0000313" key="6">
    <source>
        <dbReference type="EMBL" id="MDQ0469074.1"/>
    </source>
</evidence>
<dbReference type="Proteomes" id="UP001242480">
    <property type="component" value="Unassembled WGS sequence"/>
</dbReference>
<comment type="caution">
    <text evidence="6">The sequence shown here is derived from an EMBL/GenBank/DDBJ whole genome shotgun (WGS) entry which is preliminary data.</text>
</comment>
<dbReference type="EC" id="2.7.1.147" evidence="6"/>
<evidence type="ECO:0000256" key="3">
    <source>
        <dbReference type="ARBA" id="ARBA00022777"/>
    </source>
</evidence>